<feature type="compositionally biased region" description="Low complexity" evidence="1">
    <location>
        <begin position="394"/>
        <end position="406"/>
    </location>
</feature>
<protein>
    <submittedName>
        <fullName evidence="2">Uncharacterized protein</fullName>
    </submittedName>
</protein>
<name>A0ABP0KU44_9DINO</name>
<organism evidence="2 3">
    <name type="scientific">Durusdinium trenchii</name>
    <dbReference type="NCBI Taxonomy" id="1381693"/>
    <lineage>
        <taxon>Eukaryota</taxon>
        <taxon>Sar</taxon>
        <taxon>Alveolata</taxon>
        <taxon>Dinophyceae</taxon>
        <taxon>Suessiales</taxon>
        <taxon>Symbiodiniaceae</taxon>
        <taxon>Durusdinium</taxon>
    </lineage>
</organism>
<evidence type="ECO:0000313" key="3">
    <source>
        <dbReference type="Proteomes" id="UP001642464"/>
    </source>
</evidence>
<feature type="compositionally biased region" description="Polar residues" evidence="1">
    <location>
        <begin position="124"/>
        <end position="143"/>
    </location>
</feature>
<comment type="caution">
    <text evidence="2">The sequence shown here is derived from an EMBL/GenBank/DDBJ whole genome shotgun (WGS) entry which is preliminary data.</text>
</comment>
<feature type="compositionally biased region" description="Basic residues" evidence="1">
    <location>
        <begin position="407"/>
        <end position="417"/>
    </location>
</feature>
<keyword evidence="3" id="KW-1185">Reference proteome</keyword>
<feature type="region of interest" description="Disordered" evidence="1">
    <location>
        <begin position="363"/>
        <end position="417"/>
    </location>
</feature>
<proteinExistence type="predicted"/>
<gene>
    <name evidence="2" type="ORF">SCF082_LOCUS19070</name>
</gene>
<feature type="non-terminal residue" evidence="2">
    <location>
        <position position="417"/>
    </location>
</feature>
<feature type="region of interest" description="Disordered" evidence="1">
    <location>
        <begin position="122"/>
        <end position="154"/>
    </location>
</feature>
<sequence length="417" mass="45413">MRKRSSGEIDADDLAGEEEEKDMDLSSTDEDLQSRAPLHRGGDDASSSSAGSTGSSSGEHGEHTSKLTSSDSRLPTNEMGGVLNDAHSADLSREIGELMMGEMDVMNGAEFAALTMRSGDWTGDHQNSSMQHYSSANPTNGSRSKNKNNNKGLRCSTTCKMRLHRVLQGRGVFGLVETARPGNNTTPRRIVAENGEVLLEFSNRVELFESIEHHGYALSSEVKYHGRNSSPRDVFSSVPEDAKVLGLTTPKPPKEVQQVIGKLLRQNPDDELRQESGVLWCKHVAQKSSSRDLLVRSRNDPESCRFKINCYRLKLKSSGEELFYIPTRQFMFFDKDISEWSAHPRAGYFMHGCSCDFARKSGGSAGGSSSSSGSVNARASKPGAASSKRSSVGKRSTAAKTKTAAGAKRKARKRQSP</sequence>
<evidence type="ECO:0000256" key="1">
    <source>
        <dbReference type="SAM" id="MobiDB-lite"/>
    </source>
</evidence>
<dbReference type="EMBL" id="CAXAMM010012939">
    <property type="protein sequence ID" value="CAK9030077.1"/>
    <property type="molecule type" value="Genomic_DNA"/>
</dbReference>
<feature type="compositionally biased region" description="Polar residues" evidence="1">
    <location>
        <begin position="66"/>
        <end position="75"/>
    </location>
</feature>
<dbReference type="Proteomes" id="UP001642464">
    <property type="component" value="Unassembled WGS sequence"/>
</dbReference>
<accession>A0ABP0KU44</accession>
<feature type="compositionally biased region" description="Acidic residues" evidence="1">
    <location>
        <begin position="9"/>
        <end position="31"/>
    </location>
</feature>
<feature type="compositionally biased region" description="Low complexity" evidence="1">
    <location>
        <begin position="44"/>
        <end position="58"/>
    </location>
</feature>
<evidence type="ECO:0000313" key="2">
    <source>
        <dbReference type="EMBL" id="CAK9030077.1"/>
    </source>
</evidence>
<reference evidence="2 3" key="1">
    <citation type="submission" date="2024-02" db="EMBL/GenBank/DDBJ databases">
        <authorList>
            <person name="Chen Y."/>
            <person name="Shah S."/>
            <person name="Dougan E. K."/>
            <person name="Thang M."/>
            <person name="Chan C."/>
        </authorList>
    </citation>
    <scope>NUCLEOTIDE SEQUENCE [LARGE SCALE GENOMIC DNA]</scope>
</reference>
<feature type="region of interest" description="Disordered" evidence="1">
    <location>
        <begin position="1"/>
        <end position="88"/>
    </location>
</feature>